<evidence type="ECO:0000259" key="20">
    <source>
        <dbReference type="PROSITE" id="PS51387"/>
    </source>
</evidence>
<dbReference type="GO" id="GO:0008360">
    <property type="term" value="P:regulation of cell shape"/>
    <property type="evidence" value="ECO:0007669"/>
    <property type="project" value="UniProtKB-KW"/>
</dbReference>
<keyword evidence="12 19" id="KW-0133">Cell shape</keyword>
<comment type="cofactor">
    <cofactor evidence="1 19">
        <name>FAD</name>
        <dbReference type="ChEBI" id="CHEBI:57692"/>
    </cofactor>
</comment>
<dbReference type="Proteomes" id="UP000001822">
    <property type="component" value="Chromosome"/>
</dbReference>
<evidence type="ECO:0000256" key="13">
    <source>
        <dbReference type="ARBA" id="ARBA00022984"/>
    </source>
</evidence>
<dbReference type="InterPro" id="IPR016169">
    <property type="entry name" value="FAD-bd_PCMH_sub2"/>
</dbReference>
<dbReference type="PANTHER" id="PTHR21071">
    <property type="entry name" value="UDP-N-ACETYLENOLPYRUVOYLGLUCOSAMINE REDUCTASE"/>
    <property type="match status" value="1"/>
</dbReference>
<dbReference type="RefSeq" id="WP_011585594.1">
    <property type="nucleotide sequence ID" value="NC_008255.1"/>
</dbReference>
<evidence type="ECO:0000256" key="7">
    <source>
        <dbReference type="ARBA" id="ARBA00022490"/>
    </source>
</evidence>
<evidence type="ECO:0000256" key="9">
    <source>
        <dbReference type="ARBA" id="ARBA00022630"/>
    </source>
</evidence>
<dbReference type="GO" id="GO:0051301">
    <property type="term" value="P:cell division"/>
    <property type="evidence" value="ECO:0007669"/>
    <property type="project" value="UniProtKB-KW"/>
</dbReference>
<proteinExistence type="inferred from homology"/>
<dbReference type="Gene3D" id="3.30.465.10">
    <property type="match status" value="1"/>
</dbReference>
<keyword evidence="7 19" id="KW-0963">Cytoplasm</keyword>
<evidence type="ECO:0000256" key="3">
    <source>
        <dbReference type="ARBA" id="ARBA00004496"/>
    </source>
</evidence>
<gene>
    <name evidence="19 21" type="primary">murB</name>
    <name evidence="21" type="ordered locus">CHU_2214</name>
</gene>
<dbReference type="GO" id="GO:0071949">
    <property type="term" value="F:FAD binding"/>
    <property type="evidence" value="ECO:0007669"/>
    <property type="project" value="InterPro"/>
</dbReference>
<dbReference type="UniPathway" id="UPA00219"/>
<evidence type="ECO:0000256" key="2">
    <source>
        <dbReference type="ARBA" id="ARBA00003921"/>
    </source>
</evidence>
<keyword evidence="22" id="KW-1185">Reference proteome</keyword>
<feature type="active site" evidence="19">
    <location>
        <position position="166"/>
    </location>
</feature>
<evidence type="ECO:0000313" key="22">
    <source>
        <dbReference type="Proteomes" id="UP000001822"/>
    </source>
</evidence>
<evidence type="ECO:0000256" key="6">
    <source>
        <dbReference type="ARBA" id="ARBA00015188"/>
    </source>
</evidence>
<dbReference type="EC" id="1.3.1.98" evidence="5 19"/>
<comment type="catalytic activity">
    <reaction evidence="18 19">
        <text>UDP-N-acetyl-alpha-D-muramate + NADP(+) = UDP-N-acetyl-3-O-(1-carboxyvinyl)-alpha-D-glucosamine + NADPH + H(+)</text>
        <dbReference type="Rhea" id="RHEA:12248"/>
        <dbReference type="ChEBI" id="CHEBI:15378"/>
        <dbReference type="ChEBI" id="CHEBI:57783"/>
        <dbReference type="ChEBI" id="CHEBI:58349"/>
        <dbReference type="ChEBI" id="CHEBI:68483"/>
        <dbReference type="ChEBI" id="CHEBI:70757"/>
        <dbReference type="EC" id="1.3.1.98"/>
    </reaction>
</comment>
<protein>
    <recommendedName>
        <fullName evidence="6 19">UDP-N-acetylenolpyruvoylglucosamine reductase</fullName>
        <ecNumber evidence="5 19">1.3.1.98</ecNumber>
    </recommendedName>
    <alternativeName>
        <fullName evidence="17 19">UDP-N-acetylmuramate dehydrogenase</fullName>
    </alternativeName>
</protein>
<keyword evidence="16 19" id="KW-0961">Cell wall biogenesis/degradation</keyword>
<dbReference type="GO" id="GO:0071555">
    <property type="term" value="P:cell wall organization"/>
    <property type="evidence" value="ECO:0007669"/>
    <property type="project" value="UniProtKB-KW"/>
</dbReference>
<evidence type="ECO:0000256" key="18">
    <source>
        <dbReference type="ARBA" id="ARBA00048914"/>
    </source>
</evidence>
<comment type="function">
    <text evidence="2 19">Cell wall formation.</text>
</comment>
<comment type="subcellular location">
    <subcellularLocation>
        <location evidence="3 19">Cytoplasm</location>
    </subcellularLocation>
</comment>
<dbReference type="InterPro" id="IPR036635">
    <property type="entry name" value="MurB_C_sf"/>
</dbReference>
<keyword evidence="14 19" id="KW-0560">Oxidoreductase</keyword>
<keyword evidence="11 19" id="KW-0521">NADP</keyword>
<dbReference type="Pfam" id="PF02873">
    <property type="entry name" value="MurB_C"/>
    <property type="match status" value="1"/>
</dbReference>
<dbReference type="NCBIfam" id="NF000755">
    <property type="entry name" value="PRK00046.1"/>
    <property type="match status" value="1"/>
</dbReference>
<evidence type="ECO:0000256" key="8">
    <source>
        <dbReference type="ARBA" id="ARBA00022618"/>
    </source>
</evidence>
<dbReference type="SUPFAM" id="SSF56194">
    <property type="entry name" value="Uridine diphospho-N-Acetylenolpyruvylglucosamine reductase, MurB, C-terminal domain"/>
    <property type="match status" value="1"/>
</dbReference>
<dbReference type="HAMAP" id="MF_00037">
    <property type="entry name" value="MurB"/>
    <property type="match status" value="1"/>
</dbReference>
<dbReference type="InterPro" id="IPR016167">
    <property type="entry name" value="FAD-bd_PCMH_sub1"/>
</dbReference>
<keyword evidence="9 19" id="KW-0285">Flavoprotein</keyword>
<evidence type="ECO:0000256" key="19">
    <source>
        <dbReference type="HAMAP-Rule" id="MF_00037"/>
    </source>
</evidence>
<evidence type="ECO:0000256" key="16">
    <source>
        <dbReference type="ARBA" id="ARBA00023316"/>
    </source>
</evidence>
<dbReference type="KEGG" id="chu:CHU_2214"/>
<evidence type="ECO:0000256" key="14">
    <source>
        <dbReference type="ARBA" id="ARBA00023002"/>
    </source>
</evidence>
<sequence>MIPQIIQNKDLKKYNSFAISAQAKLFTVFKSEKELLSILEELEELNEPMLLLGGGSNMLFTKDFEGIVLKNEIKGIQILSENADTVLIKCGAGEVWHEFVLYCVGKGWAGLENLSLIPGTVGASPIQNIGAYGVEVKDTIESVECIDIETKTKKRFSNSECIFGYRESIFKKIYKGKYVITQVAFRLKKQPKVNTSYGAIQQVLDEKGITSPTIRDVSNAVIEIRKSKLPNPAQLGNAGSFFKNPEIPSKDFDALKTKFPDIVFFPGTKPDTIKVPAGWLIEKAGWKGKSIGNVGVHRLQALVLVNYGGASGQEIVDLSLEVRKSVKELFGIELEPEVNMI</sequence>
<dbReference type="PANTHER" id="PTHR21071:SF4">
    <property type="entry name" value="UDP-N-ACETYLENOLPYRUVOYLGLUCOSAMINE REDUCTASE"/>
    <property type="match status" value="1"/>
</dbReference>
<dbReference type="OrthoDB" id="9804753at2"/>
<evidence type="ECO:0000256" key="4">
    <source>
        <dbReference type="ARBA" id="ARBA00004752"/>
    </source>
</evidence>
<keyword evidence="10 19" id="KW-0274">FAD</keyword>
<feature type="domain" description="FAD-binding PCMH-type" evidence="20">
    <location>
        <begin position="18"/>
        <end position="190"/>
    </location>
</feature>
<reference evidence="21 22" key="1">
    <citation type="journal article" date="2007" name="Appl. Environ. Microbiol.">
        <title>Genome sequence of the cellulolytic gliding bacterium Cytophaga hutchinsonii.</title>
        <authorList>
            <person name="Xie G."/>
            <person name="Bruce D.C."/>
            <person name="Challacombe J.F."/>
            <person name="Chertkov O."/>
            <person name="Detter J.C."/>
            <person name="Gilna P."/>
            <person name="Han C.S."/>
            <person name="Lucas S."/>
            <person name="Misra M."/>
            <person name="Myers G.L."/>
            <person name="Richardson P."/>
            <person name="Tapia R."/>
            <person name="Thayer N."/>
            <person name="Thompson L.S."/>
            <person name="Brettin T.S."/>
            <person name="Henrissat B."/>
            <person name="Wilson D.B."/>
            <person name="McBride M.J."/>
        </authorList>
    </citation>
    <scope>NUCLEOTIDE SEQUENCE [LARGE SCALE GENOMIC DNA]</scope>
    <source>
        <strain evidence="22">ATCC 33406 / DSM 1761 / CIP 103989 / NBRC 15051 / NCIMB 9469 / D465</strain>
    </source>
</reference>
<dbReference type="AlphaFoldDB" id="A0A6N4SSU2"/>
<feature type="active site" description="Proton donor" evidence="19">
    <location>
        <position position="240"/>
    </location>
</feature>
<evidence type="ECO:0000313" key="21">
    <source>
        <dbReference type="EMBL" id="ABG59477.1"/>
    </source>
</evidence>
<dbReference type="Pfam" id="PF01565">
    <property type="entry name" value="FAD_binding_4"/>
    <property type="match status" value="1"/>
</dbReference>
<name>A0A6N4SSU2_CYTH3</name>
<evidence type="ECO:0000256" key="12">
    <source>
        <dbReference type="ARBA" id="ARBA00022960"/>
    </source>
</evidence>
<keyword evidence="8 19" id="KW-0132">Cell division</keyword>
<organism evidence="21 22">
    <name type="scientific">Cytophaga hutchinsonii (strain ATCC 33406 / DSM 1761 / CIP 103989 / NBRC 15051 / NCIMB 9469 / D465)</name>
    <dbReference type="NCBI Taxonomy" id="269798"/>
    <lineage>
        <taxon>Bacteria</taxon>
        <taxon>Pseudomonadati</taxon>
        <taxon>Bacteroidota</taxon>
        <taxon>Cytophagia</taxon>
        <taxon>Cytophagales</taxon>
        <taxon>Cytophagaceae</taxon>
        <taxon>Cytophaga</taxon>
    </lineage>
</organism>
<dbReference type="InterPro" id="IPR011601">
    <property type="entry name" value="MurB_C"/>
</dbReference>
<dbReference type="GO" id="GO:0009252">
    <property type="term" value="P:peptidoglycan biosynthetic process"/>
    <property type="evidence" value="ECO:0007669"/>
    <property type="project" value="UniProtKB-UniRule"/>
</dbReference>
<evidence type="ECO:0000256" key="11">
    <source>
        <dbReference type="ARBA" id="ARBA00022857"/>
    </source>
</evidence>
<dbReference type="GO" id="GO:0005829">
    <property type="term" value="C:cytosol"/>
    <property type="evidence" value="ECO:0007669"/>
    <property type="project" value="TreeGrafter"/>
</dbReference>
<dbReference type="InterPro" id="IPR003170">
    <property type="entry name" value="MurB"/>
</dbReference>
<evidence type="ECO:0000256" key="10">
    <source>
        <dbReference type="ARBA" id="ARBA00022827"/>
    </source>
</evidence>
<dbReference type="EMBL" id="CP000383">
    <property type="protein sequence ID" value="ABG59477.1"/>
    <property type="molecule type" value="Genomic_DNA"/>
</dbReference>
<dbReference type="Gene3D" id="3.90.78.10">
    <property type="entry name" value="UDP-N-acetylenolpyruvoylglucosamine reductase, C-terminal domain"/>
    <property type="match status" value="1"/>
</dbReference>
<evidence type="ECO:0000256" key="17">
    <source>
        <dbReference type="ARBA" id="ARBA00031026"/>
    </source>
</evidence>
<dbReference type="SUPFAM" id="SSF56176">
    <property type="entry name" value="FAD-binding/transporter-associated domain-like"/>
    <property type="match status" value="1"/>
</dbReference>
<feature type="active site" evidence="19">
    <location>
        <position position="337"/>
    </location>
</feature>
<comment type="pathway">
    <text evidence="4 19">Cell wall biogenesis; peptidoglycan biosynthesis.</text>
</comment>
<keyword evidence="15 19" id="KW-0131">Cell cycle</keyword>
<dbReference type="InterPro" id="IPR006094">
    <property type="entry name" value="Oxid_FAD_bind_N"/>
</dbReference>
<keyword evidence="13 19" id="KW-0573">Peptidoglycan synthesis</keyword>
<evidence type="ECO:0000256" key="5">
    <source>
        <dbReference type="ARBA" id="ARBA00012518"/>
    </source>
</evidence>
<evidence type="ECO:0000256" key="15">
    <source>
        <dbReference type="ARBA" id="ARBA00023306"/>
    </source>
</evidence>
<accession>A0A6N4SSU2</accession>
<dbReference type="NCBIfam" id="TIGR00179">
    <property type="entry name" value="murB"/>
    <property type="match status" value="1"/>
</dbReference>
<dbReference type="PROSITE" id="PS51387">
    <property type="entry name" value="FAD_PCMH"/>
    <property type="match status" value="1"/>
</dbReference>
<dbReference type="Gene3D" id="3.30.43.10">
    <property type="entry name" value="Uridine Diphospho-n-acetylenolpyruvylglucosamine Reductase, domain 2"/>
    <property type="match status" value="1"/>
</dbReference>
<dbReference type="InterPro" id="IPR016166">
    <property type="entry name" value="FAD-bd_PCMH"/>
</dbReference>
<dbReference type="GO" id="GO:0008762">
    <property type="term" value="F:UDP-N-acetylmuramate dehydrogenase activity"/>
    <property type="evidence" value="ECO:0007669"/>
    <property type="project" value="UniProtKB-UniRule"/>
</dbReference>
<dbReference type="InterPro" id="IPR036318">
    <property type="entry name" value="FAD-bd_PCMH-like_sf"/>
</dbReference>
<comment type="similarity">
    <text evidence="19">Belongs to the MurB family.</text>
</comment>
<evidence type="ECO:0000256" key="1">
    <source>
        <dbReference type="ARBA" id="ARBA00001974"/>
    </source>
</evidence>
<dbReference type="NCBIfam" id="NF010478">
    <property type="entry name" value="PRK13903.1"/>
    <property type="match status" value="1"/>
</dbReference>